<evidence type="ECO:0000256" key="1">
    <source>
        <dbReference type="PROSITE-ProRule" id="PRU00176"/>
    </source>
</evidence>
<reference evidence="4" key="2">
    <citation type="submission" date="2013-10" db="EMBL/GenBank/DDBJ databases">
        <authorList>
            <person name="Aslett M."/>
        </authorList>
    </citation>
    <scope>NUCLEOTIDE SEQUENCE [LARGE SCALE GENOMIC DNA]</scope>
    <source>
        <strain evidence="4">Weybridge</strain>
    </source>
</reference>
<keyword evidence="2" id="KW-0175">Coiled coil</keyword>
<evidence type="ECO:0000313" key="4">
    <source>
        <dbReference type="EMBL" id="CDJ61853.1"/>
    </source>
</evidence>
<dbReference type="GO" id="GO:0003723">
    <property type="term" value="F:RNA binding"/>
    <property type="evidence" value="ECO:0007669"/>
    <property type="project" value="UniProtKB-UniRule"/>
</dbReference>
<dbReference type="SMART" id="SM00360">
    <property type="entry name" value="RRM"/>
    <property type="match status" value="1"/>
</dbReference>
<dbReference type="OrthoDB" id="363455at2759"/>
<dbReference type="SUPFAM" id="SSF54928">
    <property type="entry name" value="RNA-binding domain, RBD"/>
    <property type="match status" value="1"/>
</dbReference>
<dbReference type="GeneID" id="25338550"/>
<protein>
    <recommendedName>
        <fullName evidence="3">RRM domain-containing protein</fullName>
    </recommendedName>
</protein>
<dbReference type="AlphaFoldDB" id="U6MFM2"/>
<evidence type="ECO:0000313" key="5">
    <source>
        <dbReference type="Proteomes" id="UP000030763"/>
    </source>
</evidence>
<dbReference type="Pfam" id="PF00076">
    <property type="entry name" value="RRM_1"/>
    <property type="match status" value="1"/>
</dbReference>
<feature type="coiled-coil region" evidence="2">
    <location>
        <begin position="412"/>
        <end position="439"/>
    </location>
</feature>
<dbReference type="InterPro" id="IPR035979">
    <property type="entry name" value="RBD_domain_sf"/>
</dbReference>
<keyword evidence="5" id="KW-1185">Reference proteome</keyword>
<keyword evidence="1" id="KW-0694">RNA-binding</keyword>
<dbReference type="InterPro" id="IPR012677">
    <property type="entry name" value="Nucleotide-bd_a/b_plait_sf"/>
</dbReference>
<accession>U6MFM2</accession>
<name>U6MFM2_EIMMA</name>
<organism evidence="4 5">
    <name type="scientific">Eimeria maxima</name>
    <name type="common">Coccidian parasite</name>
    <dbReference type="NCBI Taxonomy" id="5804"/>
    <lineage>
        <taxon>Eukaryota</taxon>
        <taxon>Sar</taxon>
        <taxon>Alveolata</taxon>
        <taxon>Apicomplexa</taxon>
        <taxon>Conoidasida</taxon>
        <taxon>Coccidia</taxon>
        <taxon>Eucoccidiorida</taxon>
        <taxon>Eimeriorina</taxon>
        <taxon>Eimeriidae</taxon>
        <taxon>Eimeria</taxon>
    </lineage>
</organism>
<feature type="domain" description="RRM" evidence="3">
    <location>
        <begin position="35"/>
        <end position="122"/>
    </location>
</feature>
<dbReference type="InterPro" id="IPR000504">
    <property type="entry name" value="RRM_dom"/>
</dbReference>
<gene>
    <name evidence="4" type="ORF">EMWEY_00045640</name>
</gene>
<dbReference type="CDD" id="cd00590">
    <property type="entry name" value="RRM_SF"/>
    <property type="match status" value="1"/>
</dbReference>
<proteinExistence type="predicted"/>
<sequence>MVRRPLISPHTGEPIDWLNTQPQSGLEALSIYGEETVYIEGLPYGKTPEYLQERLLRLFSSYGGVHTLHVIPHPLDPYQAAGHAFVSFYDRSSALKAVRVPIRLPASLHYHVLYLMHIKTGRCTDDLYIHRKLHANKNILLLARQMHAALIKEGQPMSLSALRRSALVRQFCGDRTIPVRYKPLLVAGQPILNGDRPIPPWDRPFPGWNRSIPSGDRWIPAGDRSIPPLDRPIPPGDRSIITSLTGDRSIPSWDRSIPSGDRPIPFTRSAWREAQSCVNLVFGSWEAFLAAEPFNELFFVINKKDGGAGGASADTSAAEQQQQQQQMLLAPRLVSPDKVDILLKRGSRLLHKKLEAELSVHWRRGKPELPDDTKKQIERWLHREPLPEELQVWSRSKDYYKIHDERHQFKLRLKKERKKAELQRRLQVAAAKRIAEQQQQQQQQQQQ</sequence>
<dbReference type="OMA" id="NYSVINI"/>
<dbReference type="PROSITE" id="PS50102">
    <property type="entry name" value="RRM"/>
    <property type="match status" value="1"/>
</dbReference>
<dbReference type="Proteomes" id="UP000030763">
    <property type="component" value="Unassembled WGS sequence"/>
</dbReference>
<reference evidence="4" key="1">
    <citation type="submission" date="2013-10" db="EMBL/GenBank/DDBJ databases">
        <title>Genomic analysis of the causative agents of coccidiosis in chickens.</title>
        <authorList>
            <person name="Reid A.J."/>
            <person name="Blake D."/>
            <person name="Billington K."/>
            <person name="Browne H."/>
            <person name="Dunn M."/>
            <person name="Hung S."/>
            <person name="Kawahara F."/>
            <person name="Miranda-Saavedra D."/>
            <person name="Mourier T."/>
            <person name="Nagra H."/>
            <person name="Otto T.D."/>
            <person name="Rawlings N."/>
            <person name="Sanchez A."/>
            <person name="Sanders M."/>
            <person name="Subramaniam C."/>
            <person name="Tay Y."/>
            <person name="Dear P."/>
            <person name="Doerig C."/>
            <person name="Gruber A."/>
            <person name="Parkinson J."/>
            <person name="Shirley M."/>
            <person name="Wan K.L."/>
            <person name="Berriman M."/>
            <person name="Tomley F."/>
            <person name="Pain A."/>
        </authorList>
    </citation>
    <scope>NUCLEOTIDE SEQUENCE [LARGE SCALE GENOMIC DNA]</scope>
    <source>
        <strain evidence="4">Weybridge</strain>
    </source>
</reference>
<dbReference type="RefSeq" id="XP_013338503.1">
    <property type="nucleotide sequence ID" value="XM_013483049.1"/>
</dbReference>
<dbReference type="EMBL" id="HG722252">
    <property type="protein sequence ID" value="CDJ61853.1"/>
    <property type="molecule type" value="Genomic_DNA"/>
</dbReference>
<evidence type="ECO:0000259" key="3">
    <source>
        <dbReference type="PROSITE" id="PS50102"/>
    </source>
</evidence>
<dbReference type="Gene3D" id="3.30.70.330">
    <property type="match status" value="1"/>
</dbReference>
<evidence type="ECO:0000256" key="2">
    <source>
        <dbReference type="SAM" id="Coils"/>
    </source>
</evidence>
<dbReference type="VEuPathDB" id="ToxoDB:EMWEY_00045640"/>